<accession>A0A3L6G3V6</accession>
<protein>
    <submittedName>
        <fullName evidence="2">Uncharacterized protein</fullName>
    </submittedName>
</protein>
<feature type="compositionally biased region" description="Low complexity" evidence="1">
    <location>
        <begin position="37"/>
        <end position="48"/>
    </location>
</feature>
<comment type="caution">
    <text evidence="2">The sequence shown here is derived from an EMBL/GenBank/DDBJ whole genome shotgun (WGS) entry which is preliminary data.</text>
</comment>
<sequence>MLISTTYYVSIVGVHSCQWFCRVAARLPSLPPRSIRAASTPAGSASPSHCAAGPAVDLARRRRGSTVPPPWHLGSPPWTPWIQLLLLSPLLRRLLPPHTSTAPLLPPWISPRHSRLPPRPASPPLSLPPPP</sequence>
<name>A0A3L6G3V6_MAIZE</name>
<dbReference type="Proteomes" id="UP000251960">
    <property type="component" value="Chromosome 2"/>
</dbReference>
<feature type="compositionally biased region" description="Pro residues" evidence="1">
    <location>
        <begin position="117"/>
        <end position="131"/>
    </location>
</feature>
<feature type="region of interest" description="Disordered" evidence="1">
    <location>
        <begin position="99"/>
        <end position="131"/>
    </location>
</feature>
<reference evidence="2" key="1">
    <citation type="journal article" date="2018" name="Nat. Genet.">
        <title>Extensive intraspecific gene order and gene structural variations between Mo17 and other maize genomes.</title>
        <authorList>
            <person name="Sun S."/>
            <person name="Zhou Y."/>
            <person name="Chen J."/>
            <person name="Shi J."/>
            <person name="Zhao H."/>
            <person name="Zhao H."/>
            <person name="Song W."/>
            <person name="Zhang M."/>
            <person name="Cui Y."/>
            <person name="Dong X."/>
            <person name="Liu H."/>
            <person name="Ma X."/>
            <person name="Jiao Y."/>
            <person name="Wang B."/>
            <person name="Wei X."/>
            <person name="Stein J.C."/>
            <person name="Glaubitz J.C."/>
            <person name="Lu F."/>
            <person name="Yu G."/>
            <person name="Liang C."/>
            <person name="Fengler K."/>
            <person name="Li B."/>
            <person name="Rafalski A."/>
            <person name="Schnable P.S."/>
            <person name="Ware D.H."/>
            <person name="Buckler E.S."/>
            <person name="Lai J."/>
        </authorList>
    </citation>
    <scope>NUCLEOTIDE SEQUENCE [LARGE SCALE GENOMIC DNA]</scope>
    <source>
        <tissue evidence="2">Seedling</tissue>
    </source>
</reference>
<dbReference type="AlphaFoldDB" id="A0A3L6G3V6"/>
<organism evidence="2">
    <name type="scientific">Zea mays</name>
    <name type="common">Maize</name>
    <dbReference type="NCBI Taxonomy" id="4577"/>
    <lineage>
        <taxon>Eukaryota</taxon>
        <taxon>Viridiplantae</taxon>
        <taxon>Streptophyta</taxon>
        <taxon>Embryophyta</taxon>
        <taxon>Tracheophyta</taxon>
        <taxon>Spermatophyta</taxon>
        <taxon>Magnoliopsida</taxon>
        <taxon>Liliopsida</taxon>
        <taxon>Poales</taxon>
        <taxon>Poaceae</taxon>
        <taxon>PACMAD clade</taxon>
        <taxon>Panicoideae</taxon>
        <taxon>Andropogonodae</taxon>
        <taxon>Andropogoneae</taxon>
        <taxon>Tripsacinae</taxon>
        <taxon>Zea</taxon>
    </lineage>
</organism>
<dbReference type="EMBL" id="NCVQ01000003">
    <property type="protein sequence ID" value="PWZ41815.1"/>
    <property type="molecule type" value="Genomic_DNA"/>
</dbReference>
<evidence type="ECO:0000256" key="1">
    <source>
        <dbReference type="SAM" id="MobiDB-lite"/>
    </source>
</evidence>
<evidence type="ECO:0000313" key="2">
    <source>
        <dbReference type="EMBL" id="PWZ41815.1"/>
    </source>
</evidence>
<feature type="region of interest" description="Disordered" evidence="1">
    <location>
        <begin position="34"/>
        <end position="54"/>
    </location>
</feature>
<proteinExistence type="predicted"/>
<gene>
    <name evidence="2" type="ORF">Zm00014a_018733</name>
</gene>